<dbReference type="EMBL" id="JAGQLH010000021">
    <property type="protein sequence ID" value="MCA9385460.1"/>
    <property type="molecule type" value="Genomic_DNA"/>
</dbReference>
<evidence type="ECO:0000256" key="1">
    <source>
        <dbReference type="ARBA" id="ARBA00007261"/>
    </source>
</evidence>
<comment type="caution">
    <text evidence="5">The sequence shown here is derived from an EMBL/GenBank/DDBJ whole genome shotgun (WGS) entry which is preliminary data.</text>
</comment>
<accession>A0A955L7L2</accession>
<dbReference type="PANTHER" id="PTHR11851">
    <property type="entry name" value="METALLOPROTEASE"/>
    <property type="match status" value="1"/>
</dbReference>
<dbReference type="GO" id="GO:0046872">
    <property type="term" value="F:metal ion binding"/>
    <property type="evidence" value="ECO:0007669"/>
    <property type="project" value="InterPro"/>
</dbReference>
<dbReference type="Gene3D" id="3.30.830.10">
    <property type="entry name" value="Metalloenzyme, LuxS/M16 peptidase-like"/>
    <property type="match status" value="2"/>
</dbReference>
<reference evidence="5" key="1">
    <citation type="submission" date="2020-04" db="EMBL/GenBank/DDBJ databases">
        <authorList>
            <person name="Zhang T."/>
        </authorList>
    </citation>
    <scope>NUCLEOTIDE SEQUENCE</scope>
    <source>
        <strain evidence="5">HKST-UBA11</strain>
    </source>
</reference>
<reference evidence="5" key="2">
    <citation type="journal article" date="2021" name="Microbiome">
        <title>Successional dynamics and alternative stable states in a saline activated sludge microbial community over 9 years.</title>
        <authorList>
            <person name="Wang Y."/>
            <person name="Ye J."/>
            <person name="Ju F."/>
            <person name="Liu L."/>
            <person name="Boyd J.A."/>
            <person name="Deng Y."/>
            <person name="Parks D.H."/>
            <person name="Jiang X."/>
            <person name="Yin X."/>
            <person name="Woodcroft B.J."/>
            <person name="Tyson G.W."/>
            <person name="Hugenholtz P."/>
            <person name="Polz M.F."/>
            <person name="Zhang T."/>
        </authorList>
    </citation>
    <scope>NUCLEOTIDE SEQUENCE</scope>
    <source>
        <strain evidence="5">HKST-UBA11</strain>
    </source>
</reference>
<dbReference type="Pfam" id="PF00675">
    <property type="entry name" value="Peptidase_M16"/>
    <property type="match status" value="1"/>
</dbReference>
<feature type="domain" description="Peptidase M16 C-terminal" evidence="4">
    <location>
        <begin position="167"/>
        <end position="342"/>
    </location>
</feature>
<evidence type="ECO:0000259" key="4">
    <source>
        <dbReference type="Pfam" id="PF05193"/>
    </source>
</evidence>
<dbReference type="InterPro" id="IPR007863">
    <property type="entry name" value="Peptidase_M16_C"/>
</dbReference>
<dbReference type="AlphaFoldDB" id="A0A955L7L2"/>
<dbReference type="GO" id="GO:0006508">
    <property type="term" value="P:proteolysis"/>
    <property type="evidence" value="ECO:0007669"/>
    <property type="project" value="InterPro"/>
</dbReference>
<name>A0A955L7L2_9BACT</name>
<evidence type="ECO:0000256" key="2">
    <source>
        <dbReference type="RuleBase" id="RU004447"/>
    </source>
</evidence>
<proteinExistence type="inferred from homology"/>
<dbReference type="InterPro" id="IPR011765">
    <property type="entry name" value="Pept_M16_N"/>
</dbReference>
<dbReference type="Proteomes" id="UP000754563">
    <property type="component" value="Unassembled WGS sequence"/>
</dbReference>
<evidence type="ECO:0000313" key="6">
    <source>
        <dbReference type="Proteomes" id="UP000754563"/>
    </source>
</evidence>
<evidence type="ECO:0000259" key="3">
    <source>
        <dbReference type="Pfam" id="PF00675"/>
    </source>
</evidence>
<comment type="similarity">
    <text evidence="1 2">Belongs to the peptidase M16 family.</text>
</comment>
<dbReference type="InterPro" id="IPR001431">
    <property type="entry name" value="Pept_M16_Zn_BS"/>
</dbReference>
<sequence>MDIALTKLQNGVRVLSVKRQDSMTATVMVLVKVGSRYEDPMHSGIAHFVEHMFFKGTEKRPTSKDIGMAIEKIGGSSNAFTGQDFTGYYIKVPKENFAVSIEILADMIKHGIFQQNEIDKERGVIIEEIRMYEDRPMSKVGSEWYKEYFGDSPLGRDIAGSIDTVSSFNKEHFHDFVNTHYVGDSILVVVSGGVSEQDATGLVKEHFSDVQKGERSKFEKYSREERTPAVKNLYKPIEQSHLLLGGYAHNRNYENRFVLELADAVLSKGFGSRLFQVIRDELGLAYYIYSSITSFEDVGVFKVGMGVENSKVAIAVEAVLKEMRAIISGEFDNDELERAKNYLLGNMVTDMEQSDDNAMWYGLQELLTDKFYTVEDVKNIIMGISKEDIVREMNTVIAGQNLLLASVTPHQSLPDGIADQLHI</sequence>
<evidence type="ECO:0000313" key="5">
    <source>
        <dbReference type="EMBL" id="MCA9385460.1"/>
    </source>
</evidence>
<dbReference type="PANTHER" id="PTHR11851:SF49">
    <property type="entry name" value="MITOCHONDRIAL-PROCESSING PEPTIDASE SUBUNIT ALPHA"/>
    <property type="match status" value="1"/>
</dbReference>
<feature type="domain" description="Peptidase M16 N-terminal" evidence="3">
    <location>
        <begin position="13"/>
        <end position="159"/>
    </location>
</feature>
<dbReference type="InterPro" id="IPR050361">
    <property type="entry name" value="MPP/UQCRC_Complex"/>
</dbReference>
<dbReference type="SUPFAM" id="SSF63411">
    <property type="entry name" value="LuxS/MPP-like metallohydrolase"/>
    <property type="match status" value="2"/>
</dbReference>
<gene>
    <name evidence="5" type="ORF">KC717_02305</name>
</gene>
<dbReference type="Pfam" id="PF05193">
    <property type="entry name" value="Peptidase_M16_C"/>
    <property type="match status" value="1"/>
</dbReference>
<dbReference type="PROSITE" id="PS00143">
    <property type="entry name" value="INSULINASE"/>
    <property type="match status" value="1"/>
</dbReference>
<organism evidence="5 6">
    <name type="scientific">Candidatus Dojkabacteria bacterium</name>
    <dbReference type="NCBI Taxonomy" id="2099670"/>
    <lineage>
        <taxon>Bacteria</taxon>
        <taxon>Candidatus Dojkabacteria</taxon>
    </lineage>
</organism>
<protein>
    <submittedName>
        <fullName evidence="5">Insulinase family protein</fullName>
    </submittedName>
</protein>
<dbReference type="GO" id="GO:0004222">
    <property type="term" value="F:metalloendopeptidase activity"/>
    <property type="evidence" value="ECO:0007669"/>
    <property type="project" value="InterPro"/>
</dbReference>
<dbReference type="InterPro" id="IPR011249">
    <property type="entry name" value="Metalloenz_LuxS/M16"/>
</dbReference>